<proteinExistence type="predicted"/>
<gene>
    <name evidence="1" type="ORF">F0M16_10350</name>
</gene>
<dbReference type="AlphaFoldDB" id="A0A5Q6PID9"/>
<protein>
    <submittedName>
        <fullName evidence="1">Uncharacterized protein</fullName>
    </submittedName>
</protein>
<evidence type="ECO:0000313" key="1">
    <source>
        <dbReference type="EMBL" id="KAA1254658.1"/>
    </source>
</evidence>
<evidence type="ECO:0000313" key="2">
    <source>
        <dbReference type="Proteomes" id="UP000323225"/>
    </source>
</evidence>
<name>A0A5Q6PID9_VIBCL</name>
<sequence>MWDSYTKKLDITFLPTLASTDIVTRRESLPWSTIVSLFSKHDVRDHKDGAAFMPVKFKPESDWISEKKGDKPEHYRIDQNVQAISMAVFDLDEEGAMEQAEKAFAGFEYIMYSTHSYSKETPYKARILVKLDEPIDASNWNEFLWEIAQAIKIDEMCKNLSRNYLLPSISVDAGIAPMFRHSTGKSLTINDAKNIAKNFPREMSDDEREFVDKTFGKVSTTYVENEHFSGTKVNHYDRIGSSKDYDYESLVERHAKHIKELDINDKRHAFARGITASEILAGGKQVDWYNVVQFIYRTTRSHGSKWLQHGNTPDELNDLILNGYRKFKKNIIDSDPGFVLQINKIVNAAKEQAEKSMSSNQWVFNASPKKKDIKNIGEVFDKNAYTYEKLVDRHKNNLYKLHAEGDLFDFVISVYEQELDRNGERTDLNTVGQFALFSCLNYIKKTNKTIDEFSSDFGVMLTKGLDIDFGDQVPVNKVPLMKKFVKTSVFLGYQCMVGNKKWDLKREKSPDNTPSR</sequence>
<organism evidence="1 2">
    <name type="scientific">Vibrio cholerae</name>
    <dbReference type="NCBI Taxonomy" id="666"/>
    <lineage>
        <taxon>Bacteria</taxon>
        <taxon>Pseudomonadati</taxon>
        <taxon>Pseudomonadota</taxon>
        <taxon>Gammaproteobacteria</taxon>
        <taxon>Vibrionales</taxon>
        <taxon>Vibrionaceae</taxon>
        <taxon>Vibrio</taxon>
    </lineage>
</organism>
<dbReference type="Proteomes" id="UP000323225">
    <property type="component" value="Unassembled WGS sequence"/>
</dbReference>
<accession>A0A5Q6PID9</accession>
<comment type="caution">
    <text evidence="1">The sequence shown here is derived from an EMBL/GenBank/DDBJ whole genome shotgun (WGS) entry which is preliminary data.</text>
</comment>
<dbReference type="EMBL" id="VUAA01000010">
    <property type="protein sequence ID" value="KAA1254658.1"/>
    <property type="molecule type" value="Genomic_DNA"/>
</dbReference>
<reference evidence="1 2" key="1">
    <citation type="submission" date="2019-09" db="EMBL/GenBank/DDBJ databases">
        <authorList>
            <person name="Kritzky A."/>
            <person name="Schelkanova E.Y."/>
            <person name="Alkhova Z.V."/>
            <person name="Smirnova N.I."/>
        </authorList>
    </citation>
    <scope>NUCLEOTIDE SEQUENCE [LARGE SCALE GENOMIC DNA]</scope>
    <source>
        <strain evidence="1 2">M1526</strain>
    </source>
</reference>